<reference evidence="7" key="1">
    <citation type="submission" date="2016-03" db="EMBL/GenBank/DDBJ databases">
        <authorList>
            <person name="Devillers H."/>
        </authorList>
    </citation>
    <scope>NUCLEOTIDE SEQUENCE [LARGE SCALE GENOMIC DNA]</scope>
</reference>
<dbReference type="OrthoDB" id="4837779at2759"/>
<feature type="domain" description="BED-type" evidence="5">
    <location>
        <begin position="93"/>
        <end position="121"/>
    </location>
</feature>
<dbReference type="SMART" id="SM00614">
    <property type="entry name" value="ZnF_BED"/>
    <property type="match status" value="1"/>
</dbReference>
<sequence>MSEMTSGDDNLNYSEEIWEPKVSNMEQTLVRLVSSETEKRGKNSKRGDLGGAQAEPAIQNPRDQHVIQGSTNGWMNRSKFKPHFNIGLAGNVKIATCIYCGKVYKEGESTGNLSKHITNNHLAEFKSLEKSFTKDRVLELLCHKGRSLAIPSKLCAELKSDLGAFASVCLFAESLAPFALVDCAAWKLISGISAETSLVETQSKASEQVNRYLKRFDDALSGILDLTDFVNLQVSSVSVNQKEASYLALAISFAPNLLSDDKDSRPEILLNNYMEAENLHLLDLIDVREVSSEGDLWQQVRQRLQKYGILNKIATVTANSACFEDGTAQLLVSKLNDIPETSGCTYLGQIHLLYSPSAPATRQSSLASAQELLNNAQFLNSIFKVMQFENAIGRDSQLQTSLSKFGLPTTLGENIHSRTATFLECHDRFLGWAKSLDLSSNAHARDVQDSLDLSAETLWLLKSFVNGQLQDGTTPVLEPKPSVVFLSDDAKSRDESHPLQQIAAALDPYASWESVNFELCTTQLLGTYFEACAAKEAHAGRHAAAPESGQAPAAKAARPENQLLSEWETYRHEALVAHAAQGSGLSYLGRRGSRVDSVTWWHERRFRLPRLFTLAVALLYTAVTCPSFSETVSLMSRNHPQWGAAPSATSASARRHCCNLLVLRSRLHHMGPQTVHVDRT</sequence>
<dbReference type="GO" id="GO:0003677">
    <property type="term" value="F:DNA binding"/>
    <property type="evidence" value="ECO:0007669"/>
    <property type="project" value="InterPro"/>
</dbReference>
<evidence type="ECO:0000313" key="7">
    <source>
        <dbReference type="Proteomes" id="UP000191024"/>
    </source>
</evidence>
<evidence type="ECO:0000256" key="1">
    <source>
        <dbReference type="ARBA" id="ARBA00022723"/>
    </source>
</evidence>
<name>A0A1G4JYF4_9SACH</name>
<dbReference type="SUPFAM" id="SSF57667">
    <property type="entry name" value="beta-beta-alpha zinc fingers"/>
    <property type="match status" value="1"/>
</dbReference>
<accession>A0A1G4JYF4</accession>
<dbReference type="InterPro" id="IPR003656">
    <property type="entry name" value="Znf_BED"/>
</dbReference>
<keyword evidence="7" id="KW-1185">Reference proteome</keyword>
<dbReference type="STRING" id="1230905.A0A1G4JYF4"/>
<keyword evidence="3" id="KW-0862">Zinc</keyword>
<keyword evidence="1" id="KW-0479">Metal-binding</keyword>
<evidence type="ECO:0000256" key="3">
    <source>
        <dbReference type="ARBA" id="ARBA00022833"/>
    </source>
</evidence>
<keyword evidence="2" id="KW-0863">Zinc-finger</keyword>
<evidence type="ECO:0000313" key="6">
    <source>
        <dbReference type="EMBL" id="SCU96195.1"/>
    </source>
</evidence>
<gene>
    <name evidence="6" type="ORF">LAMI_0F05600T</name>
</gene>
<evidence type="ECO:0000259" key="5">
    <source>
        <dbReference type="Pfam" id="PF02892"/>
    </source>
</evidence>
<dbReference type="Proteomes" id="UP000191024">
    <property type="component" value="Chromosome F"/>
</dbReference>
<protein>
    <submittedName>
        <fullName evidence="6">Putative transposase of the Rover5 hAT-like family</fullName>
    </submittedName>
</protein>
<feature type="compositionally biased region" description="Basic and acidic residues" evidence="4">
    <location>
        <begin position="36"/>
        <end position="48"/>
    </location>
</feature>
<evidence type="ECO:0000256" key="4">
    <source>
        <dbReference type="SAM" id="MobiDB-lite"/>
    </source>
</evidence>
<dbReference type="EMBL" id="LT598467">
    <property type="protein sequence ID" value="SCU96195.1"/>
    <property type="molecule type" value="Genomic_DNA"/>
</dbReference>
<dbReference type="GO" id="GO:0008270">
    <property type="term" value="F:zinc ion binding"/>
    <property type="evidence" value="ECO:0007669"/>
    <property type="project" value="UniProtKB-KW"/>
</dbReference>
<organism evidence="6 7">
    <name type="scientific">Lachancea mirantina</name>
    <dbReference type="NCBI Taxonomy" id="1230905"/>
    <lineage>
        <taxon>Eukaryota</taxon>
        <taxon>Fungi</taxon>
        <taxon>Dikarya</taxon>
        <taxon>Ascomycota</taxon>
        <taxon>Saccharomycotina</taxon>
        <taxon>Saccharomycetes</taxon>
        <taxon>Saccharomycetales</taxon>
        <taxon>Saccharomycetaceae</taxon>
        <taxon>Lachancea</taxon>
    </lineage>
</organism>
<evidence type="ECO:0000256" key="2">
    <source>
        <dbReference type="ARBA" id="ARBA00022771"/>
    </source>
</evidence>
<dbReference type="AlphaFoldDB" id="A0A1G4JYF4"/>
<dbReference type="Pfam" id="PF02892">
    <property type="entry name" value="zf-BED"/>
    <property type="match status" value="1"/>
</dbReference>
<proteinExistence type="predicted"/>
<feature type="region of interest" description="Disordered" evidence="4">
    <location>
        <begin position="33"/>
        <end position="64"/>
    </location>
</feature>
<dbReference type="InterPro" id="IPR036236">
    <property type="entry name" value="Znf_C2H2_sf"/>
</dbReference>